<keyword evidence="2" id="KW-0963">Cytoplasm</keyword>
<evidence type="ECO:0000313" key="6">
    <source>
        <dbReference type="EMBL" id="NWS76088.1"/>
    </source>
</evidence>
<feature type="region of interest" description="Disordered" evidence="5">
    <location>
        <begin position="1"/>
        <end position="72"/>
    </location>
</feature>
<dbReference type="AlphaFoldDB" id="A0A7K5I3H2"/>
<dbReference type="GO" id="GO:0005813">
    <property type="term" value="C:centrosome"/>
    <property type="evidence" value="ECO:0007669"/>
    <property type="project" value="UniProtKB-SubCell"/>
</dbReference>
<dbReference type="InterPro" id="IPR028745">
    <property type="entry name" value="AKAP9/Pericentrin"/>
</dbReference>
<keyword evidence="7" id="KW-1185">Reference proteome</keyword>
<evidence type="ECO:0000256" key="3">
    <source>
        <dbReference type="ARBA" id="ARBA00023054"/>
    </source>
</evidence>
<comment type="caution">
    <text evidence="6">The sequence shown here is derived from an EMBL/GenBank/DDBJ whole genome shotgun (WGS) entry which is preliminary data.</text>
</comment>
<evidence type="ECO:0000256" key="1">
    <source>
        <dbReference type="ARBA" id="ARBA00004300"/>
    </source>
</evidence>
<protein>
    <submittedName>
        <fullName evidence="6">PCNT protein</fullName>
    </submittedName>
</protein>
<evidence type="ECO:0000256" key="4">
    <source>
        <dbReference type="ARBA" id="ARBA00023212"/>
    </source>
</evidence>
<dbReference type="GO" id="GO:0007165">
    <property type="term" value="P:signal transduction"/>
    <property type="evidence" value="ECO:0007669"/>
    <property type="project" value="InterPro"/>
</dbReference>
<dbReference type="OrthoDB" id="2020852at2759"/>
<dbReference type="Proteomes" id="UP000549499">
    <property type="component" value="Unassembled WGS sequence"/>
</dbReference>
<organism evidence="6 7">
    <name type="scientific">Crotophaga sulcirostris</name>
    <name type="common">Groove-billed ani</name>
    <dbReference type="NCBI Taxonomy" id="33598"/>
    <lineage>
        <taxon>Eukaryota</taxon>
        <taxon>Metazoa</taxon>
        <taxon>Chordata</taxon>
        <taxon>Craniata</taxon>
        <taxon>Vertebrata</taxon>
        <taxon>Euteleostomi</taxon>
        <taxon>Archelosauria</taxon>
        <taxon>Archosauria</taxon>
        <taxon>Dinosauria</taxon>
        <taxon>Saurischia</taxon>
        <taxon>Theropoda</taxon>
        <taxon>Coelurosauria</taxon>
        <taxon>Aves</taxon>
        <taxon>Neognathae</taxon>
        <taxon>Neoaves</taxon>
        <taxon>Otidimorphae</taxon>
        <taxon>Cuculiformes</taxon>
        <taxon>Crotophagidae</taxon>
        <taxon>Crotophaga</taxon>
    </lineage>
</organism>
<dbReference type="PANTHER" id="PTHR44981">
    <property type="entry name" value="PERICENTRIN-LIKE PROTEIN, ISOFORM F"/>
    <property type="match status" value="1"/>
</dbReference>
<evidence type="ECO:0000256" key="2">
    <source>
        <dbReference type="ARBA" id="ARBA00022490"/>
    </source>
</evidence>
<reference evidence="6 7" key="1">
    <citation type="submission" date="2019-09" db="EMBL/GenBank/DDBJ databases">
        <title>Bird 10,000 Genomes (B10K) Project - Family phase.</title>
        <authorList>
            <person name="Zhang G."/>
        </authorList>
    </citation>
    <scope>NUCLEOTIDE SEQUENCE [LARGE SCALE GENOMIC DNA]</scope>
    <source>
        <strain evidence="6">B10K-DU-003-44</strain>
        <tissue evidence="6">Muscle</tissue>
    </source>
</reference>
<evidence type="ECO:0000313" key="7">
    <source>
        <dbReference type="Proteomes" id="UP000549499"/>
    </source>
</evidence>
<dbReference type="GO" id="GO:0060090">
    <property type="term" value="F:molecular adaptor activity"/>
    <property type="evidence" value="ECO:0007669"/>
    <property type="project" value="InterPro"/>
</dbReference>
<comment type="subcellular location">
    <subcellularLocation>
        <location evidence="1">Cytoplasm</location>
        <location evidence="1">Cytoskeleton</location>
        <location evidence="1">Microtubule organizing center</location>
        <location evidence="1">Centrosome</location>
    </subcellularLocation>
</comment>
<keyword evidence="3" id="KW-0175">Coiled coil</keyword>
<feature type="non-terminal residue" evidence="6">
    <location>
        <position position="106"/>
    </location>
</feature>
<gene>
    <name evidence="6" type="primary">Pcnt_0</name>
    <name evidence="6" type="ORF">CROSUL_R11324</name>
</gene>
<sequence length="106" mass="11827">CGARVEILKEQQPSTVHLSSPPAWDSGLPHRTSSPNFVSHSPSSSHRSHHRTHPSTSSASEKSLVPTEDPERSLTEYIHRLEVIQLRLKGVQPGKNHFVNPHNCQQ</sequence>
<dbReference type="PANTHER" id="PTHR44981:SF3">
    <property type="entry name" value="PERICENTRIN"/>
    <property type="match status" value="1"/>
</dbReference>
<evidence type="ECO:0000256" key="5">
    <source>
        <dbReference type="SAM" id="MobiDB-lite"/>
    </source>
</evidence>
<accession>A0A7K5I3H2</accession>
<dbReference type="EMBL" id="VYZB01000685">
    <property type="protein sequence ID" value="NWS76088.1"/>
    <property type="molecule type" value="Genomic_DNA"/>
</dbReference>
<keyword evidence="4" id="KW-0206">Cytoskeleton</keyword>
<name>A0A7K5I3H2_CROSL</name>
<feature type="non-terminal residue" evidence="6">
    <location>
        <position position="1"/>
    </location>
</feature>
<proteinExistence type="predicted"/>